<protein>
    <submittedName>
        <fullName evidence="2">Uncharacterized protein</fullName>
    </submittedName>
</protein>
<feature type="compositionally biased region" description="Low complexity" evidence="1">
    <location>
        <begin position="45"/>
        <end position="67"/>
    </location>
</feature>
<evidence type="ECO:0000256" key="1">
    <source>
        <dbReference type="SAM" id="MobiDB-lite"/>
    </source>
</evidence>
<dbReference type="Gramene" id="TKV96173">
    <property type="protein sequence ID" value="TKV96173"/>
    <property type="gene ID" value="SEVIR_9G412166v2"/>
</dbReference>
<feature type="compositionally biased region" description="Low complexity" evidence="1">
    <location>
        <begin position="22"/>
        <end position="34"/>
    </location>
</feature>
<feature type="compositionally biased region" description="Basic and acidic residues" evidence="1">
    <location>
        <begin position="1"/>
        <end position="20"/>
    </location>
</feature>
<dbReference type="EMBL" id="CM016560">
    <property type="protein sequence ID" value="TKV96173.1"/>
    <property type="molecule type" value="Genomic_DNA"/>
</dbReference>
<sequence length="67" mass="7050">MAARTQREHARGSSLPDHRRWSSSPSSWCSGDRSLTLARSSGSCTRATAPSSPSVSSARWSSSPTAG</sequence>
<evidence type="ECO:0000313" key="3">
    <source>
        <dbReference type="Proteomes" id="UP000298652"/>
    </source>
</evidence>
<feature type="region of interest" description="Disordered" evidence="1">
    <location>
        <begin position="1"/>
        <end position="67"/>
    </location>
</feature>
<organism evidence="2 3">
    <name type="scientific">Setaria viridis</name>
    <name type="common">Green bristlegrass</name>
    <name type="synonym">Setaria italica subsp. viridis</name>
    <dbReference type="NCBI Taxonomy" id="4556"/>
    <lineage>
        <taxon>Eukaryota</taxon>
        <taxon>Viridiplantae</taxon>
        <taxon>Streptophyta</taxon>
        <taxon>Embryophyta</taxon>
        <taxon>Tracheophyta</taxon>
        <taxon>Spermatophyta</taxon>
        <taxon>Magnoliopsida</taxon>
        <taxon>Liliopsida</taxon>
        <taxon>Poales</taxon>
        <taxon>Poaceae</taxon>
        <taxon>PACMAD clade</taxon>
        <taxon>Panicoideae</taxon>
        <taxon>Panicodae</taxon>
        <taxon>Paniceae</taxon>
        <taxon>Cenchrinae</taxon>
        <taxon>Setaria</taxon>
    </lineage>
</organism>
<proteinExistence type="predicted"/>
<keyword evidence="3" id="KW-1185">Reference proteome</keyword>
<evidence type="ECO:0000313" key="2">
    <source>
        <dbReference type="EMBL" id="TKV96173.1"/>
    </source>
</evidence>
<dbReference type="Proteomes" id="UP000298652">
    <property type="component" value="Chromosome 9"/>
</dbReference>
<reference evidence="2" key="1">
    <citation type="submission" date="2019-03" db="EMBL/GenBank/DDBJ databases">
        <title>WGS assembly of Setaria viridis.</title>
        <authorList>
            <person name="Huang P."/>
            <person name="Jenkins J."/>
            <person name="Grimwood J."/>
            <person name="Barry K."/>
            <person name="Healey A."/>
            <person name="Mamidi S."/>
            <person name="Sreedasyam A."/>
            <person name="Shu S."/>
            <person name="Feldman M."/>
            <person name="Wu J."/>
            <person name="Yu Y."/>
            <person name="Chen C."/>
            <person name="Johnson J."/>
            <person name="Rokhsar D."/>
            <person name="Baxter I."/>
            <person name="Schmutz J."/>
            <person name="Brutnell T."/>
            <person name="Kellogg E."/>
        </authorList>
    </citation>
    <scope>NUCLEOTIDE SEQUENCE [LARGE SCALE GENOMIC DNA]</scope>
</reference>
<gene>
    <name evidence="2" type="ORF">SEVIR_9G412166v2</name>
</gene>
<accession>A0A4U6T5Z7</accession>
<name>A0A4U6T5Z7_SETVI</name>
<dbReference type="AlphaFoldDB" id="A0A4U6T5Z7"/>